<dbReference type="InterPro" id="IPR011006">
    <property type="entry name" value="CheY-like_superfamily"/>
</dbReference>
<evidence type="ECO:0000259" key="1">
    <source>
        <dbReference type="PROSITE" id="PS50921"/>
    </source>
</evidence>
<dbReference type="SUPFAM" id="SSF52172">
    <property type="entry name" value="CheY-like"/>
    <property type="match status" value="1"/>
</dbReference>
<sequence length="116" mass="13200">MAFFAISRTEPLRLLSATELAVEQERLRAENAQLQQAVTSHAVIDQAIGAVVAYGRIPPDEAWRVLRDMSQRTNTKLRTLAGRILRYAQGEAVPDFDPAELRRAIDRYRVLQRTPR</sequence>
<accession>A0ABV1TN28</accession>
<comment type="caution">
    <text evidence="2">The sequence shown here is derived from an EMBL/GenBank/DDBJ whole genome shotgun (WGS) entry which is preliminary data.</text>
</comment>
<evidence type="ECO:0000313" key="3">
    <source>
        <dbReference type="Proteomes" id="UP001490365"/>
    </source>
</evidence>
<dbReference type="SMART" id="SM01012">
    <property type="entry name" value="ANTAR"/>
    <property type="match status" value="1"/>
</dbReference>
<dbReference type="InterPro" id="IPR005561">
    <property type="entry name" value="ANTAR"/>
</dbReference>
<gene>
    <name evidence="2" type="ORF">ABT211_29690</name>
</gene>
<feature type="domain" description="ANTAR" evidence="1">
    <location>
        <begin position="24"/>
        <end position="85"/>
    </location>
</feature>
<proteinExistence type="predicted"/>
<dbReference type="Gene3D" id="1.10.10.10">
    <property type="entry name" value="Winged helix-like DNA-binding domain superfamily/Winged helix DNA-binding domain"/>
    <property type="match status" value="1"/>
</dbReference>
<evidence type="ECO:0000313" key="2">
    <source>
        <dbReference type="EMBL" id="MER6271432.1"/>
    </source>
</evidence>
<protein>
    <submittedName>
        <fullName evidence="2">ANTAR domain-containing protein</fullName>
    </submittedName>
</protein>
<keyword evidence="3" id="KW-1185">Reference proteome</keyword>
<dbReference type="RefSeq" id="WP_351959811.1">
    <property type="nucleotide sequence ID" value="NZ_JBEOZM010000016.1"/>
</dbReference>
<dbReference type="Proteomes" id="UP001490365">
    <property type="component" value="Unassembled WGS sequence"/>
</dbReference>
<dbReference type="PROSITE" id="PS50921">
    <property type="entry name" value="ANTAR"/>
    <property type="match status" value="1"/>
</dbReference>
<dbReference type="InterPro" id="IPR036388">
    <property type="entry name" value="WH-like_DNA-bd_sf"/>
</dbReference>
<dbReference type="EMBL" id="JBEOZM010000016">
    <property type="protein sequence ID" value="MER6271432.1"/>
    <property type="molecule type" value="Genomic_DNA"/>
</dbReference>
<name>A0ABV1TN28_9ACTN</name>
<reference evidence="2 3" key="1">
    <citation type="submission" date="2024-06" db="EMBL/GenBank/DDBJ databases">
        <title>The Natural Products Discovery Center: Release of the First 8490 Sequenced Strains for Exploring Actinobacteria Biosynthetic Diversity.</title>
        <authorList>
            <person name="Kalkreuter E."/>
            <person name="Kautsar S.A."/>
            <person name="Yang D."/>
            <person name="Bader C.D."/>
            <person name="Teijaro C.N."/>
            <person name="Fluegel L."/>
            <person name="Davis C.M."/>
            <person name="Simpson J.R."/>
            <person name="Lauterbach L."/>
            <person name="Steele A.D."/>
            <person name="Gui C."/>
            <person name="Meng S."/>
            <person name="Li G."/>
            <person name="Viehrig K."/>
            <person name="Ye F."/>
            <person name="Su P."/>
            <person name="Kiefer A.F."/>
            <person name="Nichols A."/>
            <person name="Cepeda A.J."/>
            <person name="Yan W."/>
            <person name="Fan B."/>
            <person name="Jiang Y."/>
            <person name="Adhikari A."/>
            <person name="Zheng C.-J."/>
            <person name="Schuster L."/>
            <person name="Cowan T.M."/>
            <person name="Smanski M.J."/>
            <person name="Chevrette M.G."/>
            <person name="De Carvalho L.P.S."/>
            <person name="Shen B."/>
        </authorList>
    </citation>
    <scope>NUCLEOTIDE SEQUENCE [LARGE SCALE GENOMIC DNA]</scope>
    <source>
        <strain evidence="2 3">NPDC001694</strain>
    </source>
</reference>
<dbReference type="Pfam" id="PF03861">
    <property type="entry name" value="ANTAR"/>
    <property type="match status" value="1"/>
</dbReference>
<organism evidence="2 3">
    <name type="scientific">Streptomyces sp. 900105755</name>
    <dbReference type="NCBI Taxonomy" id="3154389"/>
    <lineage>
        <taxon>Bacteria</taxon>
        <taxon>Bacillati</taxon>
        <taxon>Actinomycetota</taxon>
        <taxon>Actinomycetes</taxon>
        <taxon>Kitasatosporales</taxon>
        <taxon>Streptomycetaceae</taxon>
        <taxon>Streptomyces</taxon>
    </lineage>
</organism>